<sequence length="365" mass="40399">MNFGFFQPNNQGSGQYSETFSTTDSPLCRSSKKKDMKVEYRLLNDIVAKSLTTNAGSFDAVTIERSNSMVAINVGVKVNWAHVLFTILATNVSTPGKQSYGYGPQLSLLLEKLVQAYLGKSVALHPLKVLNTKSFHTYKLKNLAFFKLEGAAKQIGEKAAGAPEPKKKKELQKSKPPWRKYLFNQPYGSNSCDQTWWRSCPRRSNLSELFMVEQCQVSIPEGPEEEEDDGTQMGSTGGGDDIPEATGIVVDEGELWQAKEIYKGYRAQDGLLLEALESSVLGDASNTEDPGVTGSRLLYTEYNPPENSIVLLAPAQDSLATQTDTLLTTIDREGSICDEELDNEIVYAEKWTSPKNKDQQDPEKI</sequence>
<proteinExistence type="predicted"/>
<feature type="region of interest" description="Disordered" evidence="1">
    <location>
        <begin position="220"/>
        <end position="242"/>
    </location>
</feature>
<protein>
    <submittedName>
        <fullName evidence="2">Uncharacterized protein</fullName>
    </submittedName>
</protein>
<reference evidence="2 3" key="1">
    <citation type="journal article" date="2015" name="Proc. Natl. Acad. Sci. U.S.A.">
        <title>The resurrection genome of Boea hygrometrica: A blueprint for survival of dehydration.</title>
        <authorList>
            <person name="Xiao L."/>
            <person name="Yang G."/>
            <person name="Zhang L."/>
            <person name="Yang X."/>
            <person name="Zhao S."/>
            <person name="Ji Z."/>
            <person name="Zhou Q."/>
            <person name="Hu M."/>
            <person name="Wang Y."/>
            <person name="Chen M."/>
            <person name="Xu Y."/>
            <person name="Jin H."/>
            <person name="Xiao X."/>
            <person name="Hu G."/>
            <person name="Bao F."/>
            <person name="Hu Y."/>
            <person name="Wan P."/>
            <person name="Li L."/>
            <person name="Deng X."/>
            <person name="Kuang T."/>
            <person name="Xiang C."/>
            <person name="Zhu J.K."/>
            <person name="Oliver M.J."/>
            <person name="He Y."/>
        </authorList>
    </citation>
    <scope>NUCLEOTIDE SEQUENCE [LARGE SCALE GENOMIC DNA]</scope>
    <source>
        <strain evidence="3">cv. XS01</strain>
    </source>
</reference>
<evidence type="ECO:0000313" key="3">
    <source>
        <dbReference type="Proteomes" id="UP000250235"/>
    </source>
</evidence>
<dbReference type="AlphaFoldDB" id="A0A2Z7CGN7"/>
<dbReference type="Proteomes" id="UP000250235">
    <property type="component" value="Unassembled WGS sequence"/>
</dbReference>
<feature type="compositionally biased region" description="Polar residues" evidence="1">
    <location>
        <begin position="7"/>
        <end position="25"/>
    </location>
</feature>
<gene>
    <name evidence="2" type="ORF">F511_21353</name>
</gene>
<accession>A0A2Z7CGN7</accession>
<evidence type="ECO:0000313" key="2">
    <source>
        <dbReference type="EMBL" id="KZV46202.1"/>
    </source>
</evidence>
<dbReference type="EMBL" id="KQ995693">
    <property type="protein sequence ID" value="KZV46202.1"/>
    <property type="molecule type" value="Genomic_DNA"/>
</dbReference>
<keyword evidence="3" id="KW-1185">Reference proteome</keyword>
<evidence type="ECO:0000256" key="1">
    <source>
        <dbReference type="SAM" id="MobiDB-lite"/>
    </source>
</evidence>
<feature type="region of interest" description="Disordered" evidence="1">
    <location>
        <begin position="1"/>
        <end position="27"/>
    </location>
</feature>
<name>A0A2Z7CGN7_9LAMI</name>
<organism evidence="2 3">
    <name type="scientific">Dorcoceras hygrometricum</name>
    <dbReference type="NCBI Taxonomy" id="472368"/>
    <lineage>
        <taxon>Eukaryota</taxon>
        <taxon>Viridiplantae</taxon>
        <taxon>Streptophyta</taxon>
        <taxon>Embryophyta</taxon>
        <taxon>Tracheophyta</taxon>
        <taxon>Spermatophyta</taxon>
        <taxon>Magnoliopsida</taxon>
        <taxon>eudicotyledons</taxon>
        <taxon>Gunneridae</taxon>
        <taxon>Pentapetalae</taxon>
        <taxon>asterids</taxon>
        <taxon>lamiids</taxon>
        <taxon>Lamiales</taxon>
        <taxon>Gesneriaceae</taxon>
        <taxon>Didymocarpoideae</taxon>
        <taxon>Trichosporeae</taxon>
        <taxon>Loxocarpinae</taxon>
        <taxon>Dorcoceras</taxon>
    </lineage>
</organism>